<evidence type="ECO:0000313" key="15">
    <source>
        <dbReference type="WBParaSite" id="DME_0000747301-mRNA-1"/>
    </source>
</evidence>
<dbReference type="Gene3D" id="2.160.10.10">
    <property type="entry name" value="Hexapeptide repeat proteins"/>
    <property type="match status" value="1"/>
</dbReference>
<evidence type="ECO:0000256" key="9">
    <source>
        <dbReference type="PIRNR" id="PIRNR000806"/>
    </source>
</evidence>
<dbReference type="InterPro" id="IPR002618">
    <property type="entry name" value="UDPGP_fam"/>
</dbReference>
<dbReference type="CDD" id="cd00897">
    <property type="entry name" value="UGPase_euk"/>
    <property type="match status" value="1"/>
</dbReference>
<name>A0A0N4UIN8_DRAME</name>
<proteinExistence type="inferred from homology"/>
<evidence type="ECO:0000313" key="12">
    <source>
        <dbReference type="EMBL" id="VDN51793.1"/>
    </source>
</evidence>
<dbReference type="PANTHER" id="PTHR43511">
    <property type="match status" value="1"/>
</dbReference>
<feature type="binding site" evidence="11">
    <location>
        <position position="177"/>
    </location>
    <ligand>
        <name>UTP</name>
        <dbReference type="ChEBI" id="CHEBI:46398"/>
    </ligand>
</feature>
<dbReference type="UniPathway" id="UPA00164"/>
<dbReference type="InterPro" id="IPR016267">
    <property type="entry name" value="UDPGP_trans"/>
</dbReference>
<comment type="catalytic activity">
    <reaction evidence="8">
        <text>alpha-D-glucose 1-phosphate + UTP + H(+) = UDP-alpha-D-glucose + diphosphate</text>
        <dbReference type="Rhea" id="RHEA:19889"/>
        <dbReference type="ChEBI" id="CHEBI:15378"/>
        <dbReference type="ChEBI" id="CHEBI:33019"/>
        <dbReference type="ChEBI" id="CHEBI:46398"/>
        <dbReference type="ChEBI" id="CHEBI:58601"/>
        <dbReference type="ChEBI" id="CHEBI:58885"/>
        <dbReference type="EC" id="2.7.7.9"/>
    </reaction>
    <physiologicalReaction direction="left-to-right" evidence="8">
        <dbReference type="Rhea" id="RHEA:19890"/>
    </physiologicalReaction>
</comment>
<dbReference type="GO" id="GO:0005978">
    <property type="term" value="P:glycogen biosynthetic process"/>
    <property type="evidence" value="ECO:0007669"/>
    <property type="project" value="UniProtKB-UniPathway"/>
</dbReference>
<sequence length="459" mass="51956">MKESLEKISSDSRSSHDSNIFLSLFEQYLNEPSTVNWSKIKPLGKAYEIEYDNLRKYETNEDSAILKRLCVIKLNGGLGTTMGCNGPKSLIKVRDGMTFLDFAIKQNEVFNETHESCVPLILMNSFSTDSAIREAINLRKSNIRQFMQSKCPRIYADTLAPLPKGADDPLDRWYPPGHGNIFQSMMFNGILDELIGEGRDICFISNIDNTGATIDLTIAKFMANSDVQYLMECTDKTANDSKGGTLVEINHGIMHLEIPQVPKENIEEFCSLRTFKIFNTNNIWVNLSSVKKCLPTMKMEIIVNKKKLSSGENIIQLETSVGGAIRNFDRAYSIKVPRRRFLPVKKTQDLLAIMSDLYEIADDFSLRLRSNRPIPHQPTIKLSSHFNMLAEFHCRFSSIPSLVDLTHMVVDGNVYFGSDITLKGDIVIIADDGEELTIPARSFIENKLLRGRLKFKELN</sequence>
<gene>
    <name evidence="12" type="ORF">DME_LOCUS1766</name>
</gene>
<comment type="subunit">
    <text evidence="2">Homooctamer.</text>
</comment>
<evidence type="ECO:0000313" key="14">
    <source>
        <dbReference type="Proteomes" id="UP000274756"/>
    </source>
</evidence>
<evidence type="ECO:0000256" key="11">
    <source>
        <dbReference type="PIRSR" id="PIRSR000806-2"/>
    </source>
</evidence>
<reference evidence="15" key="1">
    <citation type="submission" date="2017-02" db="UniProtKB">
        <authorList>
            <consortium name="WormBaseParasite"/>
        </authorList>
    </citation>
    <scope>IDENTIFICATION</scope>
</reference>
<dbReference type="SUPFAM" id="SSF53448">
    <property type="entry name" value="Nucleotide-diphospho-sugar transferases"/>
    <property type="match status" value="1"/>
</dbReference>
<evidence type="ECO:0000256" key="6">
    <source>
        <dbReference type="ARBA" id="ARBA00022695"/>
    </source>
</evidence>
<dbReference type="Pfam" id="PF01704">
    <property type="entry name" value="UDPGP"/>
    <property type="match status" value="1"/>
</dbReference>
<dbReference type="STRING" id="318479.A0A0N4UIN8"/>
<evidence type="ECO:0000256" key="10">
    <source>
        <dbReference type="PIRSR" id="PIRSR000806-1"/>
    </source>
</evidence>
<dbReference type="GO" id="GO:0006011">
    <property type="term" value="P:UDP-alpha-D-glucose metabolic process"/>
    <property type="evidence" value="ECO:0007669"/>
    <property type="project" value="UniProtKB-UniRule"/>
</dbReference>
<feature type="binding site" evidence="11">
    <location>
        <position position="345"/>
    </location>
    <ligand>
        <name>UTP</name>
        <dbReference type="ChEBI" id="CHEBI:46398"/>
    </ligand>
</feature>
<evidence type="ECO:0000256" key="3">
    <source>
        <dbReference type="ARBA" id="ARBA00012415"/>
    </source>
</evidence>
<feature type="binding site" evidence="11">
    <location>
        <position position="148"/>
    </location>
    <ligand>
        <name>UTP</name>
        <dbReference type="ChEBI" id="CHEBI:46398"/>
    </ligand>
</feature>
<reference evidence="12 14" key="2">
    <citation type="submission" date="2018-11" db="EMBL/GenBank/DDBJ databases">
        <authorList>
            <consortium name="Pathogen Informatics"/>
        </authorList>
    </citation>
    <scope>NUCLEOTIDE SEQUENCE [LARGE SCALE GENOMIC DNA]</scope>
</reference>
<feature type="binding site" evidence="11">
    <location>
        <position position="88"/>
    </location>
    <ligand>
        <name>UTP</name>
        <dbReference type="ChEBI" id="CHEBI:46398"/>
    </ligand>
</feature>
<dbReference type="EC" id="2.7.7.9" evidence="3 9"/>
<keyword evidence="14" id="KW-1185">Reference proteome</keyword>
<dbReference type="FunFam" id="3.90.550.10:FF:000002">
    <property type="entry name" value="UTP--glucose-1-phosphate uridylyltransferase"/>
    <property type="match status" value="1"/>
</dbReference>
<evidence type="ECO:0000256" key="1">
    <source>
        <dbReference type="ARBA" id="ARBA00010401"/>
    </source>
</evidence>
<evidence type="ECO:0000256" key="7">
    <source>
        <dbReference type="ARBA" id="ARBA00023579"/>
    </source>
</evidence>
<organism evidence="13 15">
    <name type="scientific">Dracunculus medinensis</name>
    <name type="common">Guinea worm</name>
    <dbReference type="NCBI Taxonomy" id="318479"/>
    <lineage>
        <taxon>Eukaryota</taxon>
        <taxon>Metazoa</taxon>
        <taxon>Ecdysozoa</taxon>
        <taxon>Nematoda</taxon>
        <taxon>Chromadorea</taxon>
        <taxon>Rhabditida</taxon>
        <taxon>Spirurina</taxon>
        <taxon>Dracunculoidea</taxon>
        <taxon>Dracunculidae</taxon>
        <taxon>Dracunculus</taxon>
    </lineage>
</organism>
<dbReference type="InterPro" id="IPR029044">
    <property type="entry name" value="Nucleotide-diphossugar_trans"/>
</dbReference>
<keyword evidence="5 9" id="KW-0808">Transferase</keyword>
<accession>A0A0N4UIN8</accession>
<dbReference type="AlphaFoldDB" id="A0A0N4UIN8"/>
<dbReference type="Proteomes" id="UP000038040">
    <property type="component" value="Unplaced"/>
</dbReference>
<dbReference type="OrthoDB" id="932129at2759"/>
<evidence type="ECO:0000256" key="4">
    <source>
        <dbReference type="ARBA" id="ARBA00019048"/>
    </source>
</evidence>
<dbReference type="GO" id="GO:0003983">
    <property type="term" value="F:UTP:glucose-1-phosphate uridylyltransferase activity"/>
    <property type="evidence" value="ECO:0007669"/>
    <property type="project" value="UniProtKB-EC"/>
</dbReference>
<protein>
    <recommendedName>
        <fullName evidence="4 9">UTP--glucose-1-phosphate uridylyltransferase</fullName>
        <ecNumber evidence="3 9">2.7.7.9</ecNumber>
    </recommendedName>
</protein>
<comment type="similarity">
    <text evidence="1 9">Belongs to the UDPGP type 1 family.</text>
</comment>
<dbReference type="PIRSF" id="PIRSF000806">
    <property type="entry name" value="UDPGP"/>
    <property type="match status" value="1"/>
</dbReference>
<evidence type="ECO:0000256" key="2">
    <source>
        <dbReference type="ARBA" id="ARBA00011823"/>
    </source>
</evidence>
<evidence type="ECO:0000256" key="5">
    <source>
        <dbReference type="ARBA" id="ARBA00022679"/>
    </source>
</evidence>
<dbReference type="EMBL" id="UYYG01000031">
    <property type="protein sequence ID" value="VDN51793.1"/>
    <property type="molecule type" value="Genomic_DNA"/>
</dbReference>
<evidence type="ECO:0000313" key="13">
    <source>
        <dbReference type="Proteomes" id="UP000038040"/>
    </source>
</evidence>
<dbReference type="WBParaSite" id="DME_0000747301-mRNA-1">
    <property type="protein sequence ID" value="DME_0000747301-mRNA-1"/>
    <property type="gene ID" value="DME_0000747301"/>
</dbReference>
<evidence type="ECO:0000256" key="8">
    <source>
        <dbReference type="ARBA" id="ARBA00047432"/>
    </source>
</evidence>
<dbReference type="FunFam" id="2.160.10.10:FF:000001">
    <property type="entry name" value="UTP--glucose-1-phosphate uridylyltransferase"/>
    <property type="match status" value="1"/>
</dbReference>
<dbReference type="Gene3D" id="3.90.550.10">
    <property type="entry name" value="Spore Coat Polysaccharide Biosynthesis Protein SpsA, Chain A"/>
    <property type="match status" value="1"/>
</dbReference>
<keyword evidence="6 9" id="KW-0548">Nucleotidyltransferase</keyword>
<dbReference type="Proteomes" id="UP000274756">
    <property type="component" value="Unassembled WGS sequence"/>
</dbReference>
<comment type="function">
    <text evidence="7">UTP--glucose-1-phosphate uridylyltransferase catalyzing the conversion of glucose-1-phosphate into UDP-glucose, a crucial precursor for the production of glycogen.</text>
</comment>
<feature type="binding site" evidence="10">
    <location>
        <position position="178"/>
    </location>
    <ligand>
        <name>substrate</name>
    </ligand>
</feature>
<feature type="binding site" evidence="11">
    <location>
        <position position="208"/>
    </location>
    <ligand>
        <name>UTP</name>
        <dbReference type="ChEBI" id="CHEBI:46398"/>
    </ligand>
</feature>